<sequence length="446" mass="48795">MSYDAASQKASRLGGQHDAEGGQQHDRISSADNTPDTTMDEITVTQRMVSATVGSLLTSLLVTPLDVVRVRLQSQSPAQPPPLNLSRFSAYGADFAKLPPDLGLKACCKEVFFVGDNGQFCLAGNGSASAGSVATDCAVEETERRTINSTFDGLRKIARNEGPLTLWRGLTPTLVMAIPANVIYFTGYDWLRYNQRSPVRTIFNDTYNPLISGSFARILAAVVVSPVEMFRTRIQSAQGGTTGVFKETLVGMHKMTQSQGYTSLWRGLTLTMWRDVPFSALYWWGYESLRNTLRSVRGSTTHGMISTPLQAQQQQRGETHMQTFVDSFLAGSIAGAAAAFVTTPFDVGKTRQQVYRHAGDDAPSAVQAAKEAAKAGKLVPEELSMPRFLYHIMKEEGASGLFKGWIPRCLKVAPACAIMISSYELGKRWARVANSKKEETIQPQEI</sequence>
<organism evidence="13 14">
    <name type="scientific">Lithohypha guttulata</name>
    <dbReference type="NCBI Taxonomy" id="1690604"/>
    <lineage>
        <taxon>Eukaryota</taxon>
        <taxon>Fungi</taxon>
        <taxon>Dikarya</taxon>
        <taxon>Ascomycota</taxon>
        <taxon>Pezizomycotina</taxon>
        <taxon>Eurotiomycetes</taxon>
        <taxon>Chaetothyriomycetidae</taxon>
        <taxon>Chaetothyriales</taxon>
        <taxon>Trichomeriaceae</taxon>
        <taxon>Lithohypha</taxon>
    </lineage>
</organism>
<evidence type="ECO:0000256" key="1">
    <source>
        <dbReference type="ARBA" id="ARBA00004448"/>
    </source>
</evidence>
<dbReference type="AlphaFoldDB" id="A0AAN7YH50"/>
<dbReference type="Pfam" id="PF00153">
    <property type="entry name" value="Mito_carr"/>
    <property type="match status" value="4"/>
</dbReference>
<dbReference type="PANTHER" id="PTHR45760">
    <property type="entry name" value="FI19922P1-RELATED"/>
    <property type="match status" value="1"/>
</dbReference>
<evidence type="ECO:0000256" key="6">
    <source>
        <dbReference type="ARBA" id="ARBA00022792"/>
    </source>
</evidence>
<dbReference type="EMBL" id="JAVRRJ010000004">
    <property type="protein sequence ID" value="KAK5085800.1"/>
    <property type="molecule type" value="Genomic_DNA"/>
</dbReference>
<keyword evidence="7" id="KW-1133">Transmembrane helix</keyword>
<evidence type="ECO:0000256" key="3">
    <source>
        <dbReference type="ARBA" id="ARBA00022448"/>
    </source>
</evidence>
<keyword evidence="8" id="KW-0496">Mitochondrion</keyword>
<comment type="subcellular location">
    <subcellularLocation>
        <location evidence="1">Mitochondrion inner membrane</location>
        <topology evidence="1">Multi-pass membrane protein</topology>
    </subcellularLocation>
</comment>
<reference evidence="13 14" key="1">
    <citation type="submission" date="2023-08" db="EMBL/GenBank/DDBJ databases">
        <title>Black Yeasts Isolated from many extreme environments.</title>
        <authorList>
            <person name="Coleine C."/>
            <person name="Stajich J.E."/>
            <person name="Selbmann L."/>
        </authorList>
    </citation>
    <scope>NUCLEOTIDE SEQUENCE [LARGE SCALE GENOMIC DNA]</scope>
    <source>
        <strain evidence="13 14">CCFEE 5910</strain>
    </source>
</reference>
<gene>
    <name evidence="13" type="primary">MTM1</name>
    <name evidence="13" type="ORF">LTR05_005089</name>
</gene>
<feature type="compositionally biased region" description="Basic and acidic residues" evidence="12">
    <location>
        <begin position="15"/>
        <end position="29"/>
    </location>
</feature>
<evidence type="ECO:0000256" key="7">
    <source>
        <dbReference type="ARBA" id="ARBA00022989"/>
    </source>
</evidence>
<feature type="repeat" description="Solcar" evidence="10">
    <location>
        <begin position="42"/>
        <end position="194"/>
    </location>
</feature>
<dbReference type="GO" id="GO:0005743">
    <property type="term" value="C:mitochondrial inner membrane"/>
    <property type="evidence" value="ECO:0007669"/>
    <property type="project" value="UniProtKB-SubCell"/>
</dbReference>
<evidence type="ECO:0000256" key="8">
    <source>
        <dbReference type="ARBA" id="ARBA00023128"/>
    </source>
</evidence>
<dbReference type="PANTHER" id="PTHR45760:SF2">
    <property type="entry name" value="FI19922P1-RELATED"/>
    <property type="match status" value="1"/>
</dbReference>
<evidence type="ECO:0000313" key="14">
    <source>
        <dbReference type="Proteomes" id="UP001309876"/>
    </source>
</evidence>
<dbReference type="Proteomes" id="UP001309876">
    <property type="component" value="Unassembled WGS sequence"/>
</dbReference>
<evidence type="ECO:0000256" key="11">
    <source>
        <dbReference type="RuleBase" id="RU000488"/>
    </source>
</evidence>
<name>A0AAN7YH50_9EURO</name>
<keyword evidence="14" id="KW-1185">Reference proteome</keyword>
<dbReference type="GO" id="GO:1990542">
    <property type="term" value="P:mitochondrial transmembrane transport"/>
    <property type="evidence" value="ECO:0007669"/>
    <property type="project" value="InterPro"/>
</dbReference>
<evidence type="ECO:0000256" key="2">
    <source>
        <dbReference type="ARBA" id="ARBA00006375"/>
    </source>
</evidence>
<evidence type="ECO:0000256" key="12">
    <source>
        <dbReference type="SAM" id="MobiDB-lite"/>
    </source>
</evidence>
<accession>A0AAN7YH50</accession>
<dbReference type="InterPro" id="IPR018108">
    <property type="entry name" value="MCP_transmembrane"/>
</dbReference>
<keyword evidence="9 10" id="KW-0472">Membrane</keyword>
<evidence type="ECO:0000256" key="5">
    <source>
        <dbReference type="ARBA" id="ARBA00022737"/>
    </source>
</evidence>
<keyword evidence="6" id="KW-0999">Mitochondrion inner membrane</keyword>
<dbReference type="PROSITE" id="PS50920">
    <property type="entry name" value="SOLCAR"/>
    <property type="match status" value="3"/>
</dbReference>
<evidence type="ECO:0000256" key="4">
    <source>
        <dbReference type="ARBA" id="ARBA00022692"/>
    </source>
</evidence>
<comment type="similarity">
    <text evidence="2 11">Belongs to the mitochondrial carrier (TC 2.A.29) family.</text>
</comment>
<dbReference type="SUPFAM" id="SSF103506">
    <property type="entry name" value="Mitochondrial carrier"/>
    <property type="match status" value="1"/>
</dbReference>
<evidence type="ECO:0000256" key="9">
    <source>
        <dbReference type="ARBA" id="ARBA00023136"/>
    </source>
</evidence>
<evidence type="ECO:0000313" key="13">
    <source>
        <dbReference type="EMBL" id="KAK5085800.1"/>
    </source>
</evidence>
<feature type="repeat" description="Solcar" evidence="10">
    <location>
        <begin position="204"/>
        <end position="292"/>
    </location>
</feature>
<dbReference type="InterPro" id="IPR045315">
    <property type="entry name" value="Mtm1-like"/>
</dbReference>
<feature type="repeat" description="Solcar" evidence="10">
    <location>
        <begin position="322"/>
        <end position="429"/>
    </location>
</feature>
<protein>
    <submittedName>
        <fullName evidence="13">Carrier protein, mitochondrial</fullName>
    </submittedName>
</protein>
<dbReference type="Gene3D" id="1.50.40.10">
    <property type="entry name" value="Mitochondrial carrier domain"/>
    <property type="match status" value="2"/>
</dbReference>
<proteinExistence type="inferred from homology"/>
<keyword evidence="4 10" id="KW-0812">Transmembrane</keyword>
<evidence type="ECO:0000256" key="10">
    <source>
        <dbReference type="PROSITE-ProRule" id="PRU00282"/>
    </source>
</evidence>
<dbReference type="InterPro" id="IPR023395">
    <property type="entry name" value="MCP_dom_sf"/>
</dbReference>
<comment type="caution">
    <text evidence="13">The sequence shown here is derived from an EMBL/GenBank/DDBJ whole genome shotgun (WGS) entry which is preliminary data.</text>
</comment>
<keyword evidence="5" id="KW-0677">Repeat</keyword>
<keyword evidence="3 11" id="KW-0813">Transport</keyword>
<feature type="region of interest" description="Disordered" evidence="12">
    <location>
        <begin position="1"/>
        <end position="37"/>
    </location>
</feature>